<comment type="caution">
    <text evidence="1">The sequence shown here is derived from an EMBL/GenBank/DDBJ whole genome shotgun (WGS) entry which is preliminary data.</text>
</comment>
<protein>
    <submittedName>
        <fullName evidence="1">Uncharacterized protein</fullName>
    </submittedName>
</protein>
<dbReference type="EMBL" id="JAKWBL010000001">
    <property type="protein sequence ID" value="MCH5597480.1"/>
    <property type="molecule type" value="Genomic_DNA"/>
</dbReference>
<organism evidence="1 2">
    <name type="scientific">Niabella ginsengisoli</name>
    <dbReference type="NCBI Taxonomy" id="522298"/>
    <lineage>
        <taxon>Bacteria</taxon>
        <taxon>Pseudomonadati</taxon>
        <taxon>Bacteroidota</taxon>
        <taxon>Chitinophagia</taxon>
        <taxon>Chitinophagales</taxon>
        <taxon>Chitinophagaceae</taxon>
        <taxon>Niabella</taxon>
    </lineage>
</organism>
<keyword evidence="2" id="KW-1185">Reference proteome</keyword>
<proteinExistence type="predicted"/>
<evidence type="ECO:0000313" key="2">
    <source>
        <dbReference type="Proteomes" id="UP001202248"/>
    </source>
</evidence>
<accession>A0ABS9SGK2</accession>
<dbReference type="Proteomes" id="UP001202248">
    <property type="component" value="Unassembled WGS sequence"/>
</dbReference>
<sequence length="82" mass="10065">MEQLILKKKLTAKEPQSDEIYYEMRLSKEEYIKKRFENLEDSIKLKLDNGFEANANYIDSPTHYIDKNRELWEYQKKNKFIE</sequence>
<reference evidence="1 2" key="1">
    <citation type="submission" date="2022-02" db="EMBL/GenBank/DDBJ databases">
        <authorList>
            <person name="Min J."/>
        </authorList>
    </citation>
    <scope>NUCLEOTIDE SEQUENCE [LARGE SCALE GENOMIC DNA]</scope>
    <source>
        <strain evidence="1 2">GR10-1</strain>
    </source>
</reference>
<gene>
    <name evidence="1" type="ORF">MKP09_05960</name>
</gene>
<name>A0ABS9SGK2_9BACT</name>
<dbReference type="RefSeq" id="WP_240826865.1">
    <property type="nucleotide sequence ID" value="NZ_JAKWBL010000001.1"/>
</dbReference>
<evidence type="ECO:0000313" key="1">
    <source>
        <dbReference type="EMBL" id="MCH5597480.1"/>
    </source>
</evidence>